<evidence type="ECO:0000256" key="3">
    <source>
        <dbReference type="ARBA" id="ARBA00022737"/>
    </source>
</evidence>
<accession>A0ABN7N4Q7</accession>
<protein>
    <recommendedName>
        <fullName evidence="2">Tetratricopeptide repeat protein 38</fullName>
    </recommendedName>
</protein>
<dbReference type="RefSeq" id="WP_200621883.1">
    <property type="nucleotide sequence ID" value="NZ_CAJNAU010000107.1"/>
</dbReference>
<gene>
    <name evidence="6" type="ORF">R69658_06891</name>
</gene>
<dbReference type="InterPro" id="IPR019734">
    <property type="entry name" value="TPR_rpt"/>
</dbReference>
<organism evidence="6 7">
    <name type="scientific">Paraburkholderia aspalathi</name>
    <dbReference type="NCBI Taxonomy" id="1324617"/>
    <lineage>
        <taxon>Bacteria</taxon>
        <taxon>Pseudomonadati</taxon>
        <taxon>Pseudomonadota</taxon>
        <taxon>Betaproteobacteria</taxon>
        <taxon>Burkholderiales</taxon>
        <taxon>Burkholderiaceae</taxon>
        <taxon>Paraburkholderia</taxon>
    </lineage>
</organism>
<evidence type="ECO:0000313" key="6">
    <source>
        <dbReference type="EMBL" id="CAE6844825.1"/>
    </source>
</evidence>
<evidence type="ECO:0000256" key="5">
    <source>
        <dbReference type="PROSITE-ProRule" id="PRU00339"/>
    </source>
</evidence>
<dbReference type="SUPFAM" id="SSF48452">
    <property type="entry name" value="TPR-like"/>
    <property type="match status" value="1"/>
</dbReference>
<reference evidence="6 7" key="1">
    <citation type="submission" date="2021-02" db="EMBL/GenBank/DDBJ databases">
        <authorList>
            <person name="Vanwijnsberghe S."/>
        </authorList>
    </citation>
    <scope>NUCLEOTIDE SEQUENCE [LARGE SCALE GENOMIC DNA]</scope>
    <source>
        <strain evidence="6 7">R-69658</strain>
    </source>
</reference>
<comment type="similarity">
    <text evidence="1">Belongs to the TTC38 family.</text>
</comment>
<dbReference type="Proteomes" id="UP000674425">
    <property type="component" value="Unassembled WGS sequence"/>
</dbReference>
<dbReference type="CDD" id="cd05804">
    <property type="entry name" value="StaR_like"/>
    <property type="match status" value="1"/>
</dbReference>
<keyword evidence="4 5" id="KW-0802">TPR repeat</keyword>
<dbReference type="EMBL" id="CAJNAU010000107">
    <property type="protein sequence ID" value="CAE6844825.1"/>
    <property type="molecule type" value="Genomic_DNA"/>
</dbReference>
<dbReference type="PANTHER" id="PTHR16263">
    <property type="entry name" value="TETRATRICOPEPTIDE REPEAT PROTEIN 38"/>
    <property type="match status" value="1"/>
</dbReference>
<name>A0ABN7N4Q7_9BURK</name>
<evidence type="ECO:0000256" key="4">
    <source>
        <dbReference type="ARBA" id="ARBA00022803"/>
    </source>
</evidence>
<evidence type="ECO:0000256" key="1">
    <source>
        <dbReference type="ARBA" id="ARBA00005857"/>
    </source>
</evidence>
<keyword evidence="3" id="KW-0677">Repeat</keyword>
<evidence type="ECO:0000313" key="7">
    <source>
        <dbReference type="Proteomes" id="UP000674425"/>
    </source>
</evidence>
<sequence>MDAQNCPLTSEVKEAVSSYNQGIAAFLEYRLSAMPFLKEAVSADPDFGMAHCMRGYLFMMFGTFSVLDAARSALKAAQLQTTRMNERERWHLEALRAWIDADLERASSVWEQILTDYPLDIIALRLHHFNSFWLGKTRALRAAPASVVDAWSDTLPGYGNVLGMLAFGYEENGEYAIAERYGRRAVEINPEDLWAVHAVGHVFEMQGRDKEGIAWLDGDVNRWDDRNPFKRHIWWHLALFHIEAASYEEALSIYDQCVQAGSSDFYLDIQNAASLLARLEFVGLDVRDRWRALADHAESHIDDHALVFTDIHCVMSLAHEKRFDAARALIKSLRAYSENENRTISPIIRSVGIPLCEAMLQFEKGDYDSAMATFVRLRHDNARVGASHAQRDIFDLYLIESAFRGLRLSVAGSLLRERNVIRPGNKK</sequence>
<feature type="repeat" description="TPR" evidence="5">
    <location>
        <begin position="159"/>
        <end position="192"/>
    </location>
</feature>
<proteinExistence type="inferred from homology"/>
<dbReference type="InterPro" id="IPR011990">
    <property type="entry name" value="TPR-like_helical_dom_sf"/>
</dbReference>
<dbReference type="PROSITE" id="PS50005">
    <property type="entry name" value="TPR"/>
    <property type="match status" value="1"/>
</dbReference>
<dbReference type="InterPro" id="IPR033891">
    <property type="entry name" value="TTC38"/>
</dbReference>
<evidence type="ECO:0000256" key="2">
    <source>
        <dbReference type="ARBA" id="ARBA00019992"/>
    </source>
</evidence>
<comment type="caution">
    <text evidence="6">The sequence shown here is derived from an EMBL/GenBank/DDBJ whole genome shotgun (WGS) entry which is preliminary data.</text>
</comment>
<dbReference type="Gene3D" id="1.25.40.10">
    <property type="entry name" value="Tetratricopeptide repeat domain"/>
    <property type="match status" value="1"/>
</dbReference>
<keyword evidence="7" id="KW-1185">Reference proteome</keyword>
<dbReference type="PANTHER" id="PTHR16263:SF4">
    <property type="entry name" value="TETRATRICOPEPTIDE REPEAT PROTEIN 38"/>
    <property type="match status" value="1"/>
</dbReference>